<feature type="region of interest" description="Disordered" evidence="1">
    <location>
        <begin position="28"/>
        <end position="62"/>
    </location>
</feature>
<evidence type="ECO:0000256" key="2">
    <source>
        <dbReference type="SAM" id="SignalP"/>
    </source>
</evidence>
<dbReference type="Proteomes" id="UP000239757">
    <property type="component" value="Unassembled WGS sequence"/>
</dbReference>
<evidence type="ECO:0000313" key="3">
    <source>
        <dbReference type="EMBL" id="PPR94227.1"/>
    </source>
</evidence>
<feature type="compositionally biased region" description="Low complexity" evidence="1">
    <location>
        <begin position="31"/>
        <end position="62"/>
    </location>
</feature>
<name>A0A2P5WT28_GOSBA</name>
<reference evidence="3 4" key="1">
    <citation type="submission" date="2015-01" db="EMBL/GenBank/DDBJ databases">
        <title>Genome of allotetraploid Gossypium barbadense reveals genomic plasticity and fiber elongation in cotton evolution.</title>
        <authorList>
            <person name="Chen X."/>
            <person name="Liu X."/>
            <person name="Zhao B."/>
            <person name="Zheng H."/>
            <person name="Hu Y."/>
            <person name="Lu G."/>
            <person name="Yang C."/>
            <person name="Chen J."/>
            <person name="Shan C."/>
            <person name="Zhang L."/>
            <person name="Zhou Y."/>
            <person name="Wang L."/>
            <person name="Guo W."/>
            <person name="Bai Y."/>
            <person name="Ruan J."/>
            <person name="Shangguan X."/>
            <person name="Mao Y."/>
            <person name="Jiang J."/>
            <person name="Zhu Y."/>
            <person name="Lei J."/>
            <person name="Kang H."/>
            <person name="Chen S."/>
            <person name="He X."/>
            <person name="Wang R."/>
            <person name="Wang Y."/>
            <person name="Chen J."/>
            <person name="Wang L."/>
            <person name="Yu S."/>
            <person name="Wang B."/>
            <person name="Wei J."/>
            <person name="Song S."/>
            <person name="Lu X."/>
            <person name="Gao Z."/>
            <person name="Gu W."/>
            <person name="Deng X."/>
            <person name="Ma D."/>
            <person name="Wang S."/>
            <person name="Liang W."/>
            <person name="Fang L."/>
            <person name="Cai C."/>
            <person name="Zhu X."/>
            <person name="Zhou B."/>
            <person name="Zhang Y."/>
            <person name="Chen Z."/>
            <person name="Xu S."/>
            <person name="Zhu R."/>
            <person name="Wang S."/>
            <person name="Zhang T."/>
            <person name="Zhao G."/>
        </authorList>
    </citation>
    <scope>NUCLEOTIDE SEQUENCE [LARGE SCALE GENOMIC DNA]</scope>
    <source>
        <strain evidence="4">cv. Xinhai21</strain>
        <tissue evidence="3">Leaf</tissue>
    </source>
</reference>
<feature type="signal peptide" evidence="2">
    <location>
        <begin position="1"/>
        <end position="18"/>
    </location>
</feature>
<dbReference type="AlphaFoldDB" id="A0A2P5WT28"/>
<evidence type="ECO:0000256" key="1">
    <source>
        <dbReference type="SAM" id="MobiDB-lite"/>
    </source>
</evidence>
<organism evidence="3 4">
    <name type="scientific">Gossypium barbadense</name>
    <name type="common">Sea Island cotton</name>
    <name type="synonym">Hibiscus barbadensis</name>
    <dbReference type="NCBI Taxonomy" id="3634"/>
    <lineage>
        <taxon>Eukaryota</taxon>
        <taxon>Viridiplantae</taxon>
        <taxon>Streptophyta</taxon>
        <taxon>Embryophyta</taxon>
        <taxon>Tracheophyta</taxon>
        <taxon>Spermatophyta</taxon>
        <taxon>Magnoliopsida</taxon>
        <taxon>eudicotyledons</taxon>
        <taxon>Gunneridae</taxon>
        <taxon>Pentapetalae</taxon>
        <taxon>rosids</taxon>
        <taxon>malvids</taxon>
        <taxon>Malvales</taxon>
        <taxon>Malvaceae</taxon>
        <taxon>Malvoideae</taxon>
        <taxon>Gossypium</taxon>
    </lineage>
</organism>
<dbReference type="EMBL" id="KZ666593">
    <property type="protein sequence ID" value="PPR94227.1"/>
    <property type="molecule type" value="Genomic_DNA"/>
</dbReference>
<sequence length="84" mass="8656">MFGVTTLASIELVGFVWLKMQILTPPPDGCSSWNTSSRSSSKAGSSSPSLSLPSSSSSHSSPACGMGGYWFGGGSEMGIPNHWA</sequence>
<feature type="chain" id="PRO_5015170190" description="Secreted protein" evidence="2">
    <location>
        <begin position="19"/>
        <end position="84"/>
    </location>
</feature>
<keyword evidence="2" id="KW-0732">Signal</keyword>
<evidence type="ECO:0008006" key="5">
    <source>
        <dbReference type="Google" id="ProtNLM"/>
    </source>
</evidence>
<accession>A0A2P5WT28</accession>
<evidence type="ECO:0000313" key="4">
    <source>
        <dbReference type="Proteomes" id="UP000239757"/>
    </source>
</evidence>
<protein>
    <recommendedName>
        <fullName evidence="5">Secreted protein</fullName>
    </recommendedName>
</protein>
<gene>
    <name evidence="3" type="ORF">GOBAR_AA26440</name>
</gene>
<proteinExistence type="predicted"/>